<reference evidence="2 4" key="1">
    <citation type="journal article" date="2024" name="IScience">
        <title>Strigolactones Initiate the Formation of Haustorium-like Structures in Castilleja.</title>
        <authorList>
            <person name="Buerger M."/>
            <person name="Peterson D."/>
            <person name="Chory J."/>
        </authorList>
    </citation>
    <scope>NUCLEOTIDE SEQUENCE [LARGE SCALE GENOMIC DNA]</scope>
    <source>
        <strain evidence="2">Tecolote</strain>
        <tissue evidence="2">Flower</tissue>
    </source>
</reference>
<accession>A0ABD3EGC0</accession>
<gene>
    <name evidence="3" type="ORF">CASFOL_003027</name>
    <name evidence="2" type="ORF">CASFOL_034853</name>
</gene>
<proteinExistence type="predicted"/>
<keyword evidence="4" id="KW-1185">Reference proteome</keyword>
<comment type="caution">
    <text evidence="3">The sequence shown here is derived from an EMBL/GenBank/DDBJ whole genome shotgun (WGS) entry which is preliminary data.</text>
</comment>
<evidence type="ECO:0000313" key="4">
    <source>
        <dbReference type="Proteomes" id="UP001632038"/>
    </source>
</evidence>
<organism evidence="3 4">
    <name type="scientific">Castilleja foliolosa</name>
    <dbReference type="NCBI Taxonomy" id="1961234"/>
    <lineage>
        <taxon>Eukaryota</taxon>
        <taxon>Viridiplantae</taxon>
        <taxon>Streptophyta</taxon>
        <taxon>Embryophyta</taxon>
        <taxon>Tracheophyta</taxon>
        <taxon>Spermatophyta</taxon>
        <taxon>Magnoliopsida</taxon>
        <taxon>eudicotyledons</taxon>
        <taxon>Gunneridae</taxon>
        <taxon>Pentapetalae</taxon>
        <taxon>asterids</taxon>
        <taxon>lamiids</taxon>
        <taxon>Lamiales</taxon>
        <taxon>Orobanchaceae</taxon>
        <taxon>Pedicularideae</taxon>
        <taxon>Castillejinae</taxon>
        <taxon>Castilleja</taxon>
    </lineage>
</organism>
<sequence>MMMVAALGRMDDGTAQARRCAPVASRDLWVDRGFGSVEHGFDLGPIETGFGSGGPLPDSPPATGLGRRLLPGDDDGAWWLDGDGGY</sequence>
<dbReference type="AlphaFoldDB" id="A0ABD3EGC0"/>
<reference evidence="3" key="2">
    <citation type="submission" date="2024-11" db="EMBL/GenBank/DDBJ databases">
        <authorList>
            <person name="Burger M."/>
            <person name="Chory J."/>
        </authorList>
    </citation>
    <scope>NUCLEOTIDE SEQUENCE</scope>
    <source>
        <strain evidence="3">Tecolote</strain>
        <tissue evidence="3">Flower</tissue>
    </source>
</reference>
<evidence type="ECO:0000313" key="2">
    <source>
        <dbReference type="EMBL" id="KAL3619941.1"/>
    </source>
</evidence>
<dbReference type="Proteomes" id="UP001632038">
    <property type="component" value="Unassembled WGS sequence"/>
</dbReference>
<dbReference type="EMBL" id="JAVIJP010000066">
    <property type="protein sequence ID" value="KAL3619941.1"/>
    <property type="molecule type" value="Genomic_DNA"/>
</dbReference>
<evidence type="ECO:0000313" key="3">
    <source>
        <dbReference type="EMBL" id="KAL3653346.1"/>
    </source>
</evidence>
<name>A0ABD3EGC0_9LAMI</name>
<feature type="region of interest" description="Disordered" evidence="1">
    <location>
        <begin position="46"/>
        <end position="68"/>
    </location>
</feature>
<protein>
    <submittedName>
        <fullName evidence="3">Uncharacterized protein</fullName>
    </submittedName>
</protein>
<evidence type="ECO:0000256" key="1">
    <source>
        <dbReference type="SAM" id="MobiDB-lite"/>
    </source>
</evidence>
<dbReference type="EMBL" id="JAVIJP010000005">
    <property type="protein sequence ID" value="KAL3653346.1"/>
    <property type="molecule type" value="Genomic_DNA"/>
</dbReference>